<evidence type="ECO:0000313" key="4">
    <source>
        <dbReference type="Proteomes" id="UP000281909"/>
    </source>
</evidence>
<name>A0A3S4PFY0_PSEFL</name>
<dbReference type="RefSeq" id="WP_126362935.1">
    <property type="nucleotide sequence ID" value="NZ_LR134318.1"/>
</dbReference>
<evidence type="ECO:0000256" key="1">
    <source>
        <dbReference type="SAM" id="Coils"/>
    </source>
</evidence>
<dbReference type="AlphaFoldDB" id="A0A3S4PFY0"/>
<dbReference type="Proteomes" id="UP000281909">
    <property type="component" value="Chromosome"/>
</dbReference>
<feature type="transmembrane region" description="Helical" evidence="2">
    <location>
        <begin position="14"/>
        <end position="36"/>
    </location>
</feature>
<dbReference type="Pfam" id="PF15956">
    <property type="entry name" value="DUF4760"/>
    <property type="match status" value="1"/>
</dbReference>
<evidence type="ECO:0000313" key="3">
    <source>
        <dbReference type="EMBL" id="VEF10872.1"/>
    </source>
</evidence>
<gene>
    <name evidence="3" type="ORF">NCTC9428_02486</name>
</gene>
<reference evidence="3 4" key="1">
    <citation type="submission" date="2018-12" db="EMBL/GenBank/DDBJ databases">
        <authorList>
            <consortium name="Pathogen Informatics"/>
        </authorList>
    </citation>
    <scope>NUCLEOTIDE SEQUENCE [LARGE SCALE GENOMIC DNA]</scope>
    <source>
        <strain evidence="3 4">NCTC9428</strain>
    </source>
</reference>
<evidence type="ECO:0008006" key="5">
    <source>
        <dbReference type="Google" id="ProtNLM"/>
    </source>
</evidence>
<dbReference type="InterPro" id="IPR031876">
    <property type="entry name" value="DUF4760"/>
</dbReference>
<proteinExistence type="predicted"/>
<evidence type="ECO:0000256" key="2">
    <source>
        <dbReference type="SAM" id="Phobius"/>
    </source>
</evidence>
<sequence length="209" mass="23703">MSHTQPSRANDQTLTWLAAGILVTILCGIGAVWLGTSEANRLAKVVEVSAAMLAASGVILSTYLSVKQSKEMLRRLEEERLRADAIRDQQKSLDRQEETFRLIEKWDDPHFLEARKFSRQLGKELANLTPQALVARVNDDTALRSSVGLMLNYFDFIRLSIKHDRVDVNLIKLQLAPIALATLDRFGAWINTQDLVWRNDVAEFRKLVM</sequence>
<feature type="coiled-coil region" evidence="1">
    <location>
        <begin position="66"/>
        <end position="96"/>
    </location>
</feature>
<dbReference type="EMBL" id="LR134318">
    <property type="protein sequence ID" value="VEF10872.1"/>
    <property type="molecule type" value="Genomic_DNA"/>
</dbReference>
<accession>A0A3S4PFY0</accession>
<protein>
    <recommendedName>
        <fullName evidence="5">DUF4760 domain-containing protein</fullName>
    </recommendedName>
</protein>
<keyword evidence="1" id="KW-0175">Coiled coil</keyword>
<keyword evidence="2" id="KW-0812">Transmembrane</keyword>
<keyword evidence="2" id="KW-0472">Membrane</keyword>
<feature type="transmembrane region" description="Helical" evidence="2">
    <location>
        <begin position="48"/>
        <end position="66"/>
    </location>
</feature>
<organism evidence="3 4">
    <name type="scientific">Pseudomonas fluorescens</name>
    <dbReference type="NCBI Taxonomy" id="294"/>
    <lineage>
        <taxon>Bacteria</taxon>
        <taxon>Pseudomonadati</taxon>
        <taxon>Pseudomonadota</taxon>
        <taxon>Gammaproteobacteria</taxon>
        <taxon>Pseudomonadales</taxon>
        <taxon>Pseudomonadaceae</taxon>
        <taxon>Pseudomonas</taxon>
    </lineage>
</organism>
<dbReference type="OrthoDB" id="9256099at2"/>
<keyword evidence="2" id="KW-1133">Transmembrane helix</keyword>